<dbReference type="Proteomes" id="UP001420932">
    <property type="component" value="Unassembled WGS sequence"/>
</dbReference>
<evidence type="ECO:0000256" key="4">
    <source>
        <dbReference type="ARBA" id="ARBA00022729"/>
    </source>
</evidence>
<dbReference type="Pfam" id="PF01565">
    <property type="entry name" value="FAD_binding_4"/>
    <property type="match status" value="1"/>
</dbReference>
<comment type="similarity">
    <text evidence="2">Belongs to the oxygen-dependent FAD-linked oxidoreductase family.</text>
</comment>
<evidence type="ECO:0000256" key="3">
    <source>
        <dbReference type="ARBA" id="ARBA00022630"/>
    </source>
</evidence>
<accession>A0AAP0NQ62</accession>
<sequence>MVAEVLLMGNGSTSQPLGSISLDPNAQWRWAKSGTYEHALVESARLYGQQGEWDYCGVFGYNEIEGCSMKLRKGEFRGKGTNTPLRFWGKYDSAHMVDSSITRLLNSEYSNAQALKSIHSLQSVNSIRMKASSSSSAPSPQGDFLTCIASISNESKPQVHVPKSPSYLPILQSSINNLRFTTPSTPKPQFIITPNRESQVQAVVICSKRYGLKVTVRSGGHDFEGLSSTSDVPFVLVDLINLRNIDVNIKDNSAWVQGGATLGEVYYRVAEKSPVHGYPAGACPTVGVGGHISGGGFGAMVRKYGMSADHVLDARLINANGEILNRETMGEDLFWAIRGGGVASFGVLLAWKIRLVPVPPIMTVAMVRRTLEQGATDLVYKWQSVASFGVPEELFIALHVGVVNTTSSTKGELRRTVEATFQFFFLGRGDELVQLMKKKFPELGFKKKDCIEKSWAESVVIFAGFPVGTPVDTLLNRSSLPKTTFKAKSDFVTKPIPKAGLEGIWKRFLKEERPELVIGTWGGKVNEIPEDAIAFPHRAGNMYLIDYVSNWDAKEGKEASDKHIKWMRELYDYMTPYVPKSPRTAFLNYRDLDLGQNNINGTSTYPQAKSWGQMYFKDNFKKLLKVKSKVDPHNFFTSEQSIPIILSS</sequence>
<comment type="cofactor">
    <cofactor evidence="1">
        <name>FAD</name>
        <dbReference type="ChEBI" id="CHEBI:57692"/>
    </cofactor>
</comment>
<dbReference type="InterPro" id="IPR016167">
    <property type="entry name" value="FAD-bd_PCMH_sub1"/>
</dbReference>
<dbReference type="Gene3D" id="3.40.462.20">
    <property type="match status" value="1"/>
</dbReference>
<dbReference type="Gene3D" id="3.30.43.10">
    <property type="entry name" value="Uridine Diphospho-n-acetylenolpyruvylglucosamine Reductase, domain 2"/>
    <property type="match status" value="1"/>
</dbReference>
<dbReference type="PANTHER" id="PTHR32448">
    <property type="entry name" value="OS08G0158400 PROTEIN"/>
    <property type="match status" value="1"/>
</dbReference>
<dbReference type="InterPro" id="IPR036318">
    <property type="entry name" value="FAD-bd_PCMH-like_sf"/>
</dbReference>
<dbReference type="SUPFAM" id="SSF56176">
    <property type="entry name" value="FAD-binding/transporter-associated domain-like"/>
    <property type="match status" value="1"/>
</dbReference>
<dbReference type="Pfam" id="PF08031">
    <property type="entry name" value="BBE"/>
    <property type="match status" value="1"/>
</dbReference>
<evidence type="ECO:0000259" key="7">
    <source>
        <dbReference type="PROSITE" id="PS51387"/>
    </source>
</evidence>
<dbReference type="InterPro" id="IPR016166">
    <property type="entry name" value="FAD-bd_PCMH"/>
</dbReference>
<dbReference type="InterPro" id="IPR016169">
    <property type="entry name" value="FAD-bd_PCMH_sub2"/>
</dbReference>
<evidence type="ECO:0000313" key="9">
    <source>
        <dbReference type="Proteomes" id="UP001420932"/>
    </source>
</evidence>
<protein>
    <recommendedName>
        <fullName evidence="7">FAD-binding PCMH-type domain-containing protein</fullName>
    </recommendedName>
</protein>
<gene>
    <name evidence="8" type="ORF">Syun_021975</name>
</gene>
<reference evidence="8 9" key="1">
    <citation type="submission" date="2024-01" db="EMBL/GenBank/DDBJ databases">
        <title>Genome assemblies of Stephania.</title>
        <authorList>
            <person name="Yang L."/>
        </authorList>
    </citation>
    <scope>NUCLEOTIDE SEQUENCE [LARGE SCALE GENOMIC DNA]</scope>
    <source>
        <strain evidence="8">YNDBR</strain>
        <tissue evidence="8">Leaf</tissue>
    </source>
</reference>
<dbReference type="GO" id="GO:0071949">
    <property type="term" value="F:FAD binding"/>
    <property type="evidence" value="ECO:0007669"/>
    <property type="project" value="InterPro"/>
</dbReference>
<dbReference type="InterPro" id="IPR006094">
    <property type="entry name" value="Oxid_FAD_bind_N"/>
</dbReference>
<evidence type="ECO:0000256" key="1">
    <source>
        <dbReference type="ARBA" id="ARBA00001974"/>
    </source>
</evidence>
<proteinExistence type="inferred from homology"/>
<comment type="caution">
    <text evidence="8">The sequence shown here is derived from an EMBL/GenBank/DDBJ whole genome shotgun (WGS) entry which is preliminary data.</text>
</comment>
<evidence type="ECO:0000256" key="5">
    <source>
        <dbReference type="ARBA" id="ARBA00022827"/>
    </source>
</evidence>
<dbReference type="EMBL" id="JBBNAF010000009">
    <property type="protein sequence ID" value="KAK9115178.1"/>
    <property type="molecule type" value="Genomic_DNA"/>
</dbReference>
<evidence type="ECO:0000256" key="2">
    <source>
        <dbReference type="ARBA" id="ARBA00005466"/>
    </source>
</evidence>
<keyword evidence="9" id="KW-1185">Reference proteome</keyword>
<dbReference type="InterPro" id="IPR012951">
    <property type="entry name" value="BBE"/>
</dbReference>
<feature type="domain" description="FAD-binding PCMH-type" evidence="7">
    <location>
        <begin position="184"/>
        <end position="358"/>
    </location>
</feature>
<name>A0AAP0NQ62_9MAGN</name>
<dbReference type="GO" id="GO:0016491">
    <property type="term" value="F:oxidoreductase activity"/>
    <property type="evidence" value="ECO:0007669"/>
    <property type="project" value="InterPro"/>
</dbReference>
<keyword evidence="6" id="KW-0325">Glycoprotein</keyword>
<dbReference type="Gene3D" id="3.30.465.10">
    <property type="match status" value="1"/>
</dbReference>
<evidence type="ECO:0000313" key="8">
    <source>
        <dbReference type="EMBL" id="KAK9115178.1"/>
    </source>
</evidence>
<organism evidence="8 9">
    <name type="scientific">Stephania yunnanensis</name>
    <dbReference type="NCBI Taxonomy" id="152371"/>
    <lineage>
        <taxon>Eukaryota</taxon>
        <taxon>Viridiplantae</taxon>
        <taxon>Streptophyta</taxon>
        <taxon>Embryophyta</taxon>
        <taxon>Tracheophyta</taxon>
        <taxon>Spermatophyta</taxon>
        <taxon>Magnoliopsida</taxon>
        <taxon>Ranunculales</taxon>
        <taxon>Menispermaceae</taxon>
        <taxon>Menispermoideae</taxon>
        <taxon>Cissampelideae</taxon>
        <taxon>Stephania</taxon>
    </lineage>
</organism>
<dbReference type="PROSITE" id="PS51387">
    <property type="entry name" value="FAD_PCMH"/>
    <property type="match status" value="1"/>
</dbReference>
<keyword evidence="3" id="KW-0285">Flavoprotein</keyword>
<evidence type="ECO:0000256" key="6">
    <source>
        <dbReference type="ARBA" id="ARBA00023180"/>
    </source>
</evidence>
<keyword evidence="4" id="KW-0732">Signal</keyword>
<keyword evidence="5" id="KW-0274">FAD</keyword>
<dbReference type="AlphaFoldDB" id="A0AAP0NQ62"/>